<dbReference type="GO" id="GO:0005524">
    <property type="term" value="F:ATP binding"/>
    <property type="evidence" value="ECO:0007669"/>
    <property type="project" value="UniProtKB-KW"/>
</dbReference>
<dbReference type="EMBL" id="KN831779">
    <property type="protein sequence ID" value="KIM41668.1"/>
    <property type="molecule type" value="Genomic_DNA"/>
</dbReference>
<dbReference type="Gene3D" id="3.30.200.20">
    <property type="entry name" value="Phosphorylase Kinase, domain 1"/>
    <property type="match status" value="1"/>
</dbReference>
<evidence type="ECO:0000256" key="5">
    <source>
        <dbReference type="ARBA" id="ARBA00022840"/>
    </source>
</evidence>
<gene>
    <name evidence="7" type="ORF">M413DRAFT_27272</name>
</gene>
<evidence type="ECO:0000256" key="3">
    <source>
        <dbReference type="ARBA" id="ARBA00022741"/>
    </source>
</evidence>
<keyword evidence="4" id="KW-0418">Kinase</keyword>
<sequence length="404" mass="45357">MSHGQFPPEPLSDAGFGYFPMSPSQTLKMIITKSSESWAGGPGRPYGRPHIQSNGIVTKYCVIKILTVPATDEHRALRGLPPDVKALHALRDSQPGYHRLPTLLDHFSESSIHGNHLCVVNWDILLDIDTTLRLTAPDKYLRVHLVRQIIASVTEPLMALHQTGFFHGAVKPDNFSFYIFSQPECLEPRLSELPPMDSRPPSRPRYHIIISQPILHDNSWEDDHIAASQYMVYLNNFGHAWRPSKNAKWYTGNPSSLGPPEVILGLKAFLNQRVDVWMLGCPTFLLLTGEQLFTPEPQDDADHLARIMKLAGETFDPAICKESTRHDEFFLASGQPKFELSDGNLILEERLCSLSCLSADDVKPAAEFIARCLKVEPAKRAPVRALQEHDWLDVGYICICGYCV</sequence>
<dbReference type="PANTHER" id="PTHR24058">
    <property type="entry name" value="DUAL SPECIFICITY PROTEIN KINASE"/>
    <property type="match status" value="1"/>
</dbReference>
<evidence type="ECO:0000256" key="1">
    <source>
        <dbReference type="ARBA" id="ARBA00022527"/>
    </source>
</evidence>
<evidence type="ECO:0000313" key="7">
    <source>
        <dbReference type="EMBL" id="KIM41668.1"/>
    </source>
</evidence>
<keyword evidence="3" id="KW-0547">Nucleotide-binding</keyword>
<proteinExistence type="predicted"/>
<evidence type="ECO:0000256" key="2">
    <source>
        <dbReference type="ARBA" id="ARBA00022679"/>
    </source>
</evidence>
<dbReference type="OrthoDB" id="5979581at2759"/>
<dbReference type="SUPFAM" id="SSF56112">
    <property type="entry name" value="Protein kinase-like (PK-like)"/>
    <property type="match status" value="1"/>
</dbReference>
<reference evidence="8" key="2">
    <citation type="submission" date="2015-01" db="EMBL/GenBank/DDBJ databases">
        <title>Evolutionary Origins and Diversification of the Mycorrhizal Mutualists.</title>
        <authorList>
            <consortium name="DOE Joint Genome Institute"/>
            <consortium name="Mycorrhizal Genomics Consortium"/>
            <person name="Kohler A."/>
            <person name="Kuo A."/>
            <person name="Nagy L.G."/>
            <person name="Floudas D."/>
            <person name="Copeland A."/>
            <person name="Barry K.W."/>
            <person name="Cichocki N."/>
            <person name="Veneault-Fourrey C."/>
            <person name="LaButti K."/>
            <person name="Lindquist E.A."/>
            <person name="Lipzen A."/>
            <person name="Lundell T."/>
            <person name="Morin E."/>
            <person name="Murat C."/>
            <person name="Riley R."/>
            <person name="Ohm R."/>
            <person name="Sun H."/>
            <person name="Tunlid A."/>
            <person name="Henrissat B."/>
            <person name="Grigoriev I.V."/>
            <person name="Hibbett D.S."/>
            <person name="Martin F."/>
        </authorList>
    </citation>
    <scope>NUCLEOTIDE SEQUENCE [LARGE SCALE GENOMIC DNA]</scope>
    <source>
        <strain evidence="8">h7</strain>
    </source>
</reference>
<keyword evidence="8" id="KW-1185">Reference proteome</keyword>
<dbReference type="HOGENOM" id="CLU_000288_81_13_1"/>
<evidence type="ECO:0000256" key="4">
    <source>
        <dbReference type="ARBA" id="ARBA00022777"/>
    </source>
</evidence>
<dbReference type="PROSITE" id="PS50011">
    <property type="entry name" value="PROTEIN_KINASE_DOM"/>
    <property type="match status" value="1"/>
</dbReference>
<reference evidence="7 8" key="1">
    <citation type="submission" date="2014-04" db="EMBL/GenBank/DDBJ databases">
        <authorList>
            <consortium name="DOE Joint Genome Institute"/>
            <person name="Kuo A."/>
            <person name="Gay G."/>
            <person name="Dore J."/>
            <person name="Kohler A."/>
            <person name="Nagy L.G."/>
            <person name="Floudas D."/>
            <person name="Copeland A."/>
            <person name="Barry K.W."/>
            <person name="Cichocki N."/>
            <person name="Veneault-Fourrey C."/>
            <person name="LaButti K."/>
            <person name="Lindquist E.A."/>
            <person name="Lipzen A."/>
            <person name="Lundell T."/>
            <person name="Morin E."/>
            <person name="Murat C."/>
            <person name="Sun H."/>
            <person name="Tunlid A."/>
            <person name="Henrissat B."/>
            <person name="Grigoriev I.V."/>
            <person name="Hibbett D.S."/>
            <person name="Martin F."/>
            <person name="Nordberg H.P."/>
            <person name="Cantor M.N."/>
            <person name="Hua S.X."/>
        </authorList>
    </citation>
    <scope>NUCLEOTIDE SEQUENCE [LARGE SCALE GENOMIC DNA]</scope>
    <source>
        <strain evidence="8">h7</strain>
    </source>
</reference>
<keyword evidence="2" id="KW-0808">Transferase</keyword>
<dbReference type="InterPro" id="IPR011009">
    <property type="entry name" value="Kinase-like_dom_sf"/>
</dbReference>
<dbReference type="PANTHER" id="PTHR24058:SF28">
    <property type="entry name" value="SERINE_THREONINE-PROTEIN KINASE MINIBRAIN"/>
    <property type="match status" value="1"/>
</dbReference>
<dbReference type="STRING" id="686832.A0A0C2XVL4"/>
<dbReference type="AlphaFoldDB" id="A0A0C2XVL4"/>
<accession>A0A0C2XVL4</accession>
<keyword evidence="5" id="KW-0067">ATP-binding</keyword>
<dbReference type="GO" id="GO:0004674">
    <property type="term" value="F:protein serine/threonine kinase activity"/>
    <property type="evidence" value="ECO:0007669"/>
    <property type="project" value="UniProtKB-KW"/>
</dbReference>
<dbReference type="InterPro" id="IPR000719">
    <property type="entry name" value="Prot_kinase_dom"/>
</dbReference>
<dbReference type="Gene3D" id="1.10.510.10">
    <property type="entry name" value="Transferase(Phosphotransferase) domain 1"/>
    <property type="match status" value="1"/>
</dbReference>
<dbReference type="Proteomes" id="UP000053424">
    <property type="component" value="Unassembled WGS sequence"/>
</dbReference>
<dbReference type="InterPro" id="IPR050494">
    <property type="entry name" value="Ser_Thr_dual-spec_kinase"/>
</dbReference>
<keyword evidence="1" id="KW-0723">Serine/threonine-protein kinase</keyword>
<organism evidence="7 8">
    <name type="scientific">Hebeloma cylindrosporum</name>
    <dbReference type="NCBI Taxonomy" id="76867"/>
    <lineage>
        <taxon>Eukaryota</taxon>
        <taxon>Fungi</taxon>
        <taxon>Dikarya</taxon>
        <taxon>Basidiomycota</taxon>
        <taxon>Agaricomycotina</taxon>
        <taxon>Agaricomycetes</taxon>
        <taxon>Agaricomycetidae</taxon>
        <taxon>Agaricales</taxon>
        <taxon>Agaricineae</taxon>
        <taxon>Hymenogastraceae</taxon>
        <taxon>Hebeloma</taxon>
    </lineage>
</organism>
<protein>
    <recommendedName>
        <fullName evidence="6">Protein kinase domain-containing protein</fullName>
    </recommendedName>
</protein>
<dbReference type="SMART" id="SM00220">
    <property type="entry name" value="S_TKc"/>
    <property type="match status" value="1"/>
</dbReference>
<dbReference type="Pfam" id="PF00069">
    <property type="entry name" value="Pkinase"/>
    <property type="match status" value="1"/>
</dbReference>
<name>A0A0C2XVL4_HEBCY</name>
<feature type="domain" description="Protein kinase" evidence="6">
    <location>
        <begin position="31"/>
        <end position="392"/>
    </location>
</feature>
<evidence type="ECO:0000259" key="6">
    <source>
        <dbReference type="PROSITE" id="PS50011"/>
    </source>
</evidence>
<evidence type="ECO:0000313" key="8">
    <source>
        <dbReference type="Proteomes" id="UP000053424"/>
    </source>
</evidence>